<dbReference type="PANTHER" id="PTHR23535:SF2">
    <property type="entry name" value="SUGAR EFFLUX TRANSPORTER A-RELATED"/>
    <property type="match status" value="1"/>
</dbReference>
<dbReference type="EMBL" id="CP006272">
    <property type="protein sequence ID" value="AGZ38400.1"/>
    <property type="molecule type" value="Genomic_DNA"/>
</dbReference>
<organism evidence="11 12">
    <name type="scientific">Actinoplanes friuliensis DSM 7358</name>
    <dbReference type="NCBI Taxonomy" id="1246995"/>
    <lineage>
        <taxon>Bacteria</taxon>
        <taxon>Bacillati</taxon>
        <taxon>Actinomycetota</taxon>
        <taxon>Actinomycetes</taxon>
        <taxon>Micromonosporales</taxon>
        <taxon>Micromonosporaceae</taxon>
        <taxon>Actinoplanes</taxon>
    </lineage>
</organism>
<gene>
    <name evidence="11" type="ORF">AFR_00555</name>
</gene>
<feature type="transmembrane region" description="Helical" evidence="9">
    <location>
        <begin position="87"/>
        <end position="105"/>
    </location>
</feature>
<feature type="transmembrane region" description="Helical" evidence="9">
    <location>
        <begin position="348"/>
        <end position="370"/>
    </location>
</feature>
<keyword evidence="3" id="KW-0813">Transport</keyword>
<evidence type="ECO:0000256" key="8">
    <source>
        <dbReference type="ARBA" id="ARBA00023136"/>
    </source>
</evidence>
<comment type="subcellular location">
    <subcellularLocation>
        <location evidence="1">Cell membrane</location>
        <topology evidence="1">Multi-pass membrane protein</topology>
    </subcellularLocation>
</comment>
<evidence type="ECO:0000256" key="3">
    <source>
        <dbReference type="ARBA" id="ARBA00022448"/>
    </source>
</evidence>
<keyword evidence="5" id="KW-0762">Sugar transport</keyword>
<dbReference type="GO" id="GO:0005886">
    <property type="term" value="C:plasma membrane"/>
    <property type="evidence" value="ECO:0007669"/>
    <property type="project" value="UniProtKB-SubCell"/>
</dbReference>
<evidence type="ECO:0000259" key="10">
    <source>
        <dbReference type="PROSITE" id="PS50850"/>
    </source>
</evidence>
<dbReference type="InterPro" id="IPR036259">
    <property type="entry name" value="MFS_trans_sf"/>
</dbReference>
<evidence type="ECO:0000256" key="1">
    <source>
        <dbReference type="ARBA" id="ARBA00004651"/>
    </source>
</evidence>
<dbReference type="HOGENOM" id="CLU_055598_3_0_11"/>
<evidence type="ECO:0000256" key="7">
    <source>
        <dbReference type="ARBA" id="ARBA00022989"/>
    </source>
</evidence>
<keyword evidence="6 9" id="KW-0812">Transmembrane</keyword>
<evidence type="ECO:0000256" key="2">
    <source>
        <dbReference type="ARBA" id="ARBA00006523"/>
    </source>
</evidence>
<evidence type="ECO:0000256" key="9">
    <source>
        <dbReference type="SAM" id="Phobius"/>
    </source>
</evidence>
<evidence type="ECO:0000313" key="11">
    <source>
        <dbReference type="EMBL" id="AGZ38400.1"/>
    </source>
</evidence>
<dbReference type="InterPro" id="IPR011701">
    <property type="entry name" value="MFS"/>
</dbReference>
<protein>
    <submittedName>
        <fullName evidence="11">Major facilitator superfamily protein</fullName>
    </submittedName>
</protein>
<keyword evidence="4" id="KW-1003">Cell membrane</keyword>
<evidence type="ECO:0000256" key="4">
    <source>
        <dbReference type="ARBA" id="ARBA00022475"/>
    </source>
</evidence>
<accession>U5VRP3</accession>
<feature type="transmembrane region" description="Helical" evidence="9">
    <location>
        <begin position="57"/>
        <end position="75"/>
    </location>
</feature>
<dbReference type="SUPFAM" id="SSF103473">
    <property type="entry name" value="MFS general substrate transporter"/>
    <property type="match status" value="1"/>
</dbReference>
<feature type="transmembrane region" description="Helical" evidence="9">
    <location>
        <begin position="20"/>
        <end position="45"/>
    </location>
</feature>
<dbReference type="Pfam" id="PF07690">
    <property type="entry name" value="MFS_1"/>
    <property type="match status" value="1"/>
</dbReference>
<feature type="domain" description="Major facilitator superfamily (MFS) profile" evidence="10">
    <location>
        <begin position="19"/>
        <end position="400"/>
    </location>
</feature>
<keyword evidence="8 9" id="KW-0472">Membrane</keyword>
<reference evidence="11 12" key="1">
    <citation type="journal article" date="2014" name="J. Biotechnol.">
        <title>Complete genome sequence of the actinobacterium Actinoplanes friuliensis HAG 010964, producer of the lipopeptide antibiotic friulimycin.</title>
        <authorList>
            <person name="Ruckert C."/>
            <person name="Szczepanowski R."/>
            <person name="Albersmeier A."/>
            <person name="Goesmann A."/>
            <person name="Fischer N."/>
            <person name="Steinkamper A."/>
            <person name="Puhler A."/>
            <person name="Biener R."/>
            <person name="Schwartz D."/>
            <person name="Kalinowski J."/>
        </authorList>
    </citation>
    <scope>NUCLEOTIDE SEQUENCE [LARGE SCALE GENOMIC DNA]</scope>
    <source>
        <strain evidence="11 12">DSM 7358</strain>
    </source>
</reference>
<dbReference type="Gene3D" id="1.20.1250.20">
    <property type="entry name" value="MFS general substrate transporter like domains"/>
    <property type="match status" value="2"/>
</dbReference>
<dbReference type="KEGG" id="afs:AFR_00555"/>
<dbReference type="eggNOG" id="COG2814">
    <property type="taxonomic scope" value="Bacteria"/>
</dbReference>
<feature type="transmembrane region" description="Helical" evidence="9">
    <location>
        <begin position="376"/>
        <end position="395"/>
    </location>
</feature>
<comment type="similarity">
    <text evidence="2">Belongs to the major facilitator superfamily. Set transporter family.</text>
</comment>
<keyword evidence="7 9" id="KW-1133">Transmembrane helix</keyword>
<feature type="transmembrane region" description="Helical" evidence="9">
    <location>
        <begin position="261"/>
        <end position="282"/>
    </location>
</feature>
<dbReference type="PROSITE" id="PS50850">
    <property type="entry name" value="MFS"/>
    <property type="match status" value="1"/>
</dbReference>
<dbReference type="Proteomes" id="UP000017746">
    <property type="component" value="Chromosome"/>
</dbReference>
<feature type="transmembrane region" description="Helical" evidence="9">
    <location>
        <begin position="154"/>
        <end position="171"/>
    </location>
</feature>
<evidence type="ECO:0000256" key="5">
    <source>
        <dbReference type="ARBA" id="ARBA00022597"/>
    </source>
</evidence>
<dbReference type="PANTHER" id="PTHR23535">
    <property type="entry name" value="SUGAR EFFLUX TRANSPORTER A-RELATED"/>
    <property type="match status" value="1"/>
</dbReference>
<evidence type="ECO:0000313" key="12">
    <source>
        <dbReference type="Proteomes" id="UP000017746"/>
    </source>
</evidence>
<dbReference type="GO" id="GO:0022857">
    <property type="term" value="F:transmembrane transporter activity"/>
    <property type="evidence" value="ECO:0007669"/>
    <property type="project" value="InterPro"/>
</dbReference>
<dbReference type="InterPro" id="IPR020846">
    <property type="entry name" value="MFS_dom"/>
</dbReference>
<feature type="transmembrane region" description="Helical" evidence="9">
    <location>
        <begin position="111"/>
        <end position="133"/>
    </location>
</feature>
<feature type="transmembrane region" description="Helical" evidence="9">
    <location>
        <begin position="289"/>
        <end position="313"/>
    </location>
</feature>
<name>U5VRP3_9ACTN</name>
<sequence length="404" mass="42338">MAAMAQETSTRTATRLGRALLPLGLLFLAVGISVALFNPFLALFLSTEVDAGPVKTTVFLIVAPLAGVLGSSLVGRVSDRRPIRRRLLIIGAVAGVVGTGVTAVVRDYWVLLALAITAFALAGSLFPQSFAYARQVLLRDDPARAPMGISALRTVFSLAWVAGPSLAAFLLDSGSFVWVYGTAALTYAFAALIAIFWLDEVPAPAPPAADEPAAVSGDAPRWTLWLTAAAFTLLQTPLTLAVQALPLFISTELGGDVGDAGLLLGLCAALEIPLMLGLGLLSTRLPLRLLLFIGAACGIGYYGIAAVSTGLWMLVAGQVLNALFIAAVSGLGISYMQDMLPHHPGRATTLFTNSFPLGAMLAGPLFGLAQHFDYRLAYWLCTALCAAGLLLLIVVRNDHATRHA</sequence>
<proteinExistence type="inferred from homology"/>
<dbReference type="STRING" id="1246995.AFR_00555"/>
<evidence type="ECO:0000256" key="6">
    <source>
        <dbReference type="ARBA" id="ARBA00022692"/>
    </source>
</evidence>
<keyword evidence="12" id="KW-1185">Reference proteome</keyword>
<feature type="transmembrane region" description="Helical" evidence="9">
    <location>
        <begin position="319"/>
        <end position="336"/>
    </location>
</feature>
<feature type="transmembrane region" description="Helical" evidence="9">
    <location>
        <begin position="224"/>
        <end position="249"/>
    </location>
</feature>
<dbReference type="AlphaFoldDB" id="U5VRP3"/>
<dbReference type="PATRIC" id="fig|1246995.3.peg.113"/>
<feature type="transmembrane region" description="Helical" evidence="9">
    <location>
        <begin position="177"/>
        <end position="198"/>
    </location>
</feature>